<dbReference type="Proteomes" id="UP000234420">
    <property type="component" value="Unassembled WGS sequence"/>
</dbReference>
<comment type="caution">
    <text evidence="2">The sequence shown here is derived from an EMBL/GenBank/DDBJ whole genome shotgun (WGS) entry which is preliminary data.</text>
</comment>
<dbReference type="RefSeq" id="WP_193435496.1">
    <property type="nucleotide sequence ID" value="NZ_NPIB01000053.1"/>
</dbReference>
<gene>
    <name evidence="2" type="ORF">CIK00_20885</name>
</gene>
<dbReference type="Gene3D" id="3.30.930.30">
    <property type="match status" value="1"/>
</dbReference>
<dbReference type="GO" id="GO:0003677">
    <property type="term" value="F:DNA binding"/>
    <property type="evidence" value="ECO:0007669"/>
    <property type="project" value="InterPro"/>
</dbReference>
<reference evidence="2 3" key="1">
    <citation type="journal article" date="2018" name="Syst. Appl. Microbiol.">
        <title>Photobacterium carnosum sp. nov., isolated from spoiled modified atmosphere packaged poultry meat.</title>
        <authorList>
            <person name="Hilgarth M."/>
            <person name="Fuertes S."/>
            <person name="Ehrmann M."/>
            <person name="Vogel R.F."/>
        </authorList>
    </citation>
    <scope>NUCLEOTIDE SEQUENCE [LARGE SCALE GENOMIC DNA]</scope>
    <source>
        <strain evidence="2 3">TMW 2.2021</strain>
    </source>
</reference>
<dbReference type="CDD" id="cd17242">
    <property type="entry name" value="MobM_relaxase"/>
    <property type="match status" value="1"/>
</dbReference>
<evidence type="ECO:0000313" key="2">
    <source>
        <dbReference type="EMBL" id="PLC55980.1"/>
    </source>
</evidence>
<evidence type="ECO:0000256" key="1">
    <source>
        <dbReference type="SAM" id="Coils"/>
    </source>
</evidence>
<feature type="coiled-coil region" evidence="1">
    <location>
        <begin position="240"/>
        <end position="267"/>
    </location>
</feature>
<dbReference type="AlphaFoldDB" id="A0A2N4ULT8"/>
<evidence type="ECO:0008006" key="4">
    <source>
        <dbReference type="Google" id="ProtNLM"/>
    </source>
</evidence>
<keyword evidence="3" id="KW-1185">Reference proteome</keyword>
<dbReference type="NCBIfam" id="NF041497">
    <property type="entry name" value="MobV"/>
    <property type="match status" value="1"/>
</dbReference>
<evidence type="ECO:0000313" key="3">
    <source>
        <dbReference type="Proteomes" id="UP000234420"/>
    </source>
</evidence>
<protein>
    <recommendedName>
        <fullName evidence="4">Mobilization protein</fullName>
    </recommendedName>
</protein>
<dbReference type="InterPro" id="IPR001668">
    <property type="entry name" value="Mob_Pre"/>
</dbReference>
<sequence>MPYAILRTTKIKTSGNIAASLSHNYRDRETHNADETKAHLNSHDHDSKDAAFEAIQNRLPEKVRKDGVHCIEYMITASPDFFEDNNRITHDKYFEAAKEWLIERHGEENVITTSIHRDETSPHLIAYVVPYVFNEKKQKENLNCKHFLGGRKTLSDMQTNFHKHVSHFGLERGVERSVAQHQTVKEFYSKIQNPIKELKEIADSIIIPDTTFLESKEKYAERVAYSVWNQACDEFEDSILKTTNKNYIDLEKENSRLKGELEKSKLSERVVKREFFKFKNNMDIANKINNLPFENIKKINSYIDKKTDEIAEKNLINPILDQENKILFKWDKENNSYYLLINDQQINKKVPVSFIEEIKKCSSFLNQFTTKEIYNNNLKGGVEIP</sequence>
<dbReference type="Pfam" id="PF01076">
    <property type="entry name" value="Mob_Pre"/>
    <property type="match status" value="1"/>
</dbReference>
<keyword evidence="1" id="KW-0175">Coiled coil</keyword>
<organism evidence="2 3">
    <name type="scientific">Photobacterium carnosum</name>
    <dbReference type="NCBI Taxonomy" id="2023717"/>
    <lineage>
        <taxon>Bacteria</taxon>
        <taxon>Pseudomonadati</taxon>
        <taxon>Pseudomonadota</taxon>
        <taxon>Gammaproteobacteria</taxon>
        <taxon>Vibrionales</taxon>
        <taxon>Vibrionaceae</taxon>
        <taxon>Photobacterium</taxon>
    </lineage>
</organism>
<proteinExistence type="predicted"/>
<accession>A0A2N4ULT8</accession>
<name>A0A2N4ULT8_9GAMM</name>
<dbReference type="EMBL" id="NPIB01000053">
    <property type="protein sequence ID" value="PLC55980.1"/>
    <property type="molecule type" value="Genomic_DNA"/>
</dbReference>
<dbReference type="GO" id="GO:0006310">
    <property type="term" value="P:DNA recombination"/>
    <property type="evidence" value="ECO:0007669"/>
    <property type="project" value="InterPro"/>
</dbReference>
<feature type="non-terminal residue" evidence="2">
    <location>
        <position position="385"/>
    </location>
</feature>